<dbReference type="EC" id="2.3.2.27" evidence="4"/>
<comment type="caution">
    <text evidence="18">The sequence shown here is derived from an EMBL/GenBank/DDBJ whole genome shotgun (WGS) entry which is preliminary data.</text>
</comment>
<evidence type="ECO:0000256" key="1">
    <source>
        <dbReference type="ARBA" id="ARBA00000900"/>
    </source>
</evidence>
<keyword evidence="10" id="KW-0862">Zinc</keyword>
<dbReference type="Gene3D" id="3.30.40.10">
    <property type="entry name" value="Zinc/RING finger domain, C3HC4 (zinc finger)"/>
    <property type="match status" value="1"/>
</dbReference>
<keyword evidence="8 14" id="KW-0863">Zinc-finger</keyword>
<dbReference type="GO" id="GO:0016567">
    <property type="term" value="P:protein ubiquitination"/>
    <property type="evidence" value="ECO:0007669"/>
    <property type="project" value="InterPro"/>
</dbReference>
<evidence type="ECO:0000256" key="13">
    <source>
        <dbReference type="ARBA" id="ARBA00024209"/>
    </source>
</evidence>
<evidence type="ECO:0000256" key="2">
    <source>
        <dbReference type="ARBA" id="ARBA00004167"/>
    </source>
</evidence>
<feature type="region of interest" description="Disordered" evidence="15">
    <location>
        <begin position="222"/>
        <end position="246"/>
    </location>
</feature>
<evidence type="ECO:0000256" key="12">
    <source>
        <dbReference type="ARBA" id="ARBA00023136"/>
    </source>
</evidence>
<dbReference type="Pfam" id="PF13639">
    <property type="entry name" value="zf-RING_2"/>
    <property type="match status" value="1"/>
</dbReference>
<evidence type="ECO:0000256" key="7">
    <source>
        <dbReference type="ARBA" id="ARBA00022723"/>
    </source>
</evidence>
<feature type="transmembrane region" description="Helical" evidence="16">
    <location>
        <begin position="38"/>
        <end position="61"/>
    </location>
</feature>
<feature type="compositionally biased region" description="Basic and acidic residues" evidence="15">
    <location>
        <begin position="227"/>
        <end position="237"/>
    </location>
</feature>
<dbReference type="GO" id="GO:0016020">
    <property type="term" value="C:membrane"/>
    <property type="evidence" value="ECO:0007669"/>
    <property type="project" value="UniProtKB-SubCell"/>
</dbReference>
<keyword evidence="6 16" id="KW-0812">Transmembrane</keyword>
<comment type="subcellular location">
    <subcellularLocation>
        <location evidence="2">Membrane</location>
        <topology evidence="2">Single-pass membrane protein</topology>
    </subcellularLocation>
</comment>
<organism evidence="18 19">
    <name type="scientific">Morella rubra</name>
    <name type="common">Chinese bayberry</name>
    <dbReference type="NCBI Taxonomy" id="262757"/>
    <lineage>
        <taxon>Eukaryota</taxon>
        <taxon>Viridiplantae</taxon>
        <taxon>Streptophyta</taxon>
        <taxon>Embryophyta</taxon>
        <taxon>Tracheophyta</taxon>
        <taxon>Spermatophyta</taxon>
        <taxon>Magnoliopsida</taxon>
        <taxon>eudicotyledons</taxon>
        <taxon>Gunneridae</taxon>
        <taxon>Pentapetalae</taxon>
        <taxon>rosids</taxon>
        <taxon>fabids</taxon>
        <taxon>Fagales</taxon>
        <taxon>Myricaceae</taxon>
        <taxon>Morella</taxon>
    </lineage>
</organism>
<dbReference type="Proteomes" id="UP000516437">
    <property type="component" value="Chromosome 3"/>
</dbReference>
<comment type="similarity">
    <text evidence="13">Belongs to the RING-type zinc finger family. ATL subfamily.</text>
</comment>
<evidence type="ECO:0000256" key="14">
    <source>
        <dbReference type="PROSITE-ProRule" id="PRU00175"/>
    </source>
</evidence>
<evidence type="ECO:0000256" key="6">
    <source>
        <dbReference type="ARBA" id="ARBA00022692"/>
    </source>
</evidence>
<comment type="pathway">
    <text evidence="3">Protein modification; protein ubiquitination.</text>
</comment>
<evidence type="ECO:0000256" key="11">
    <source>
        <dbReference type="ARBA" id="ARBA00022989"/>
    </source>
</evidence>
<proteinExistence type="inferred from homology"/>
<dbReference type="OrthoDB" id="8062037at2759"/>
<keyword evidence="12 16" id="KW-0472">Membrane</keyword>
<evidence type="ECO:0000256" key="9">
    <source>
        <dbReference type="ARBA" id="ARBA00022786"/>
    </source>
</evidence>
<protein>
    <recommendedName>
        <fullName evidence="4">RING-type E3 ubiquitin transferase</fullName>
        <ecNumber evidence="4">2.3.2.27</ecNumber>
    </recommendedName>
</protein>
<keyword evidence="5" id="KW-0808">Transferase</keyword>
<gene>
    <name evidence="18" type="ORF">CJ030_MR3G008345</name>
</gene>
<dbReference type="PROSITE" id="PS50089">
    <property type="entry name" value="ZF_RING_2"/>
    <property type="match status" value="1"/>
</dbReference>
<evidence type="ECO:0000256" key="5">
    <source>
        <dbReference type="ARBA" id="ARBA00022679"/>
    </source>
</evidence>
<evidence type="ECO:0000256" key="16">
    <source>
        <dbReference type="SAM" id="Phobius"/>
    </source>
</evidence>
<sequence length="350" mass="39581">MDLVSKRYSIHDSQALPPMTSSGSSIFRSTMHSSGNSFPIIAVALIGIMATAFLLVGYYVFVIKCCLGWHQIDLLRRFSPSRRREEPLVFYSPGIETRGLDESVIRSIPILQFKKEGNRDLGERSFCECAVCLNEFQVDEKLRIIPNCSHVFHIDCIDVWLQSNANCPLCRTSISATSRFRNDLVLAPSSTPEDPTPYTNEIIGGDEDFVVIELGNDYSPNQSSLETQHRLNSRELSTRSISPSPKKLEQRIVQKRGRKFDKVTSMGDECIDTRGKDDQFAIQPIRRSFSMDSSTDRQLYLTIQEALRQNRQVSEVSPTEGCSSRVRRSFFSFGHGSRSRSSILPVYSEP</sequence>
<evidence type="ECO:0000313" key="19">
    <source>
        <dbReference type="Proteomes" id="UP000516437"/>
    </source>
</evidence>
<keyword evidence="9" id="KW-0833">Ubl conjugation pathway</keyword>
<name>A0A6A1W651_9ROSI</name>
<dbReference type="InterPro" id="IPR044600">
    <property type="entry name" value="ATL1/ATL16-like"/>
</dbReference>
<dbReference type="FunFam" id="3.30.40.10:FF:000187">
    <property type="entry name" value="E3 ubiquitin-protein ligase ATL6"/>
    <property type="match status" value="1"/>
</dbReference>
<feature type="domain" description="RING-type" evidence="17">
    <location>
        <begin position="129"/>
        <end position="171"/>
    </location>
</feature>
<dbReference type="GO" id="GO:0061630">
    <property type="term" value="F:ubiquitin protein ligase activity"/>
    <property type="evidence" value="ECO:0007669"/>
    <property type="project" value="UniProtKB-EC"/>
</dbReference>
<dbReference type="InterPro" id="IPR001841">
    <property type="entry name" value="Znf_RING"/>
</dbReference>
<dbReference type="CDD" id="cd16461">
    <property type="entry name" value="RING-H2_EL5-like"/>
    <property type="match status" value="1"/>
</dbReference>
<dbReference type="SMART" id="SM00184">
    <property type="entry name" value="RING"/>
    <property type="match status" value="1"/>
</dbReference>
<dbReference type="InterPro" id="IPR013083">
    <property type="entry name" value="Znf_RING/FYVE/PHD"/>
</dbReference>
<dbReference type="PANTHER" id="PTHR46913">
    <property type="entry name" value="RING-H2 FINGER PROTEIN ATL16"/>
    <property type="match status" value="1"/>
</dbReference>
<dbReference type="AlphaFoldDB" id="A0A6A1W651"/>
<evidence type="ECO:0000259" key="17">
    <source>
        <dbReference type="PROSITE" id="PS50089"/>
    </source>
</evidence>
<evidence type="ECO:0000256" key="8">
    <source>
        <dbReference type="ARBA" id="ARBA00022771"/>
    </source>
</evidence>
<dbReference type="SUPFAM" id="SSF57850">
    <property type="entry name" value="RING/U-box"/>
    <property type="match status" value="1"/>
</dbReference>
<reference evidence="18 19" key="1">
    <citation type="journal article" date="2019" name="Plant Biotechnol. J.">
        <title>The red bayberry genome and genetic basis of sex determination.</title>
        <authorList>
            <person name="Jia H.M."/>
            <person name="Jia H.J."/>
            <person name="Cai Q.L."/>
            <person name="Wang Y."/>
            <person name="Zhao H.B."/>
            <person name="Yang W.F."/>
            <person name="Wang G.Y."/>
            <person name="Li Y.H."/>
            <person name="Zhan D.L."/>
            <person name="Shen Y.T."/>
            <person name="Niu Q.F."/>
            <person name="Chang L."/>
            <person name="Qiu J."/>
            <person name="Zhao L."/>
            <person name="Xie H.B."/>
            <person name="Fu W.Y."/>
            <person name="Jin J."/>
            <person name="Li X.W."/>
            <person name="Jiao Y."/>
            <person name="Zhou C.C."/>
            <person name="Tu T."/>
            <person name="Chai C.Y."/>
            <person name="Gao J.L."/>
            <person name="Fan L.J."/>
            <person name="van de Weg E."/>
            <person name="Wang J.Y."/>
            <person name="Gao Z.S."/>
        </authorList>
    </citation>
    <scope>NUCLEOTIDE SEQUENCE [LARGE SCALE GENOMIC DNA]</scope>
    <source>
        <tissue evidence="18">Leaves</tissue>
    </source>
</reference>
<comment type="catalytic activity">
    <reaction evidence="1">
        <text>S-ubiquitinyl-[E2 ubiquitin-conjugating enzyme]-L-cysteine + [acceptor protein]-L-lysine = [E2 ubiquitin-conjugating enzyme]-L-cysteine + N(6)-ubiquitinyl-[acceptor protein]-L-lysine.</text>
        <dbReference type="EC" id="2.3.2.27"/>
    </reaction>
</comment>
<dbReference type="PANTHER" id="PTHR46913:SF1">
    <property type="entry name" value="RING-H2 FINGER PROTEIN ATL16"/>
    <property type="match status" value="1"/>
</dbReference>
<dbReference type="EMBL" id="RXIC02000021">
    <property type="protein sequence ID" value="KAB1219188.1"/>
    <property type="molecule type" value="Genomic_DNA"/>
</dbReference>
<keyword evidence="11 16" id="KW-1133">Transmembrane helix</keyword>
<accession>A0A6A1W651</accession>
<evidence type="ECO:0000256" key="3">
    <source>
        <dbReference type="ARBA" id="ARBA00004906"/>
    </source>
</evidence>
<evidence type="ECO:0000256" key="15">
    <source>
        <dbReference type="SAM" id="MobiDB-lite"/>
    </source>
</evidence>
<keyword evidence="19" id="KW-1185">Reference proteome</keyword>
<evidence type="ECO:0000256" key="10">
    <source>
        <dbReference type="ARBA" id="ARBA00022833"/>
    </source>
</evidence>
<evidence type="ECO:0000256" key="4">
    <source>
        <dbReference type="ARBA" id="ARBA00012483"/>
    </source>
</evidence>
<evidence type="ECO:0000313" key="18">
    <source>
        <dbReference type="EMBL" id="KAB1219188.1"/>
    </source>
</evidence>
<keyword evidence="7" id="KW-0479">Metal-binding</keyword>
<dbReference type="GO" id="GO:0008270">
    <property type="term" value="F:zinc ion binding"/>
    <property type="evidence" value="ECO:0007669"/>
    <property type="project" value="UniProtKB-KW"/>
</dbReference>